<proteinExistence type="predicted"/>
<protein>
    <submittedName>
        <fullName evidence="2">DUF1330 domain-containing protein</fullName>
    </submittedName>
</protein>
<reference evidence="2 3" key="1">
    <citation type="journal article" date="2019" name="Int. J. Syst. Evol. Microbiol.">
        <title>The Global Catalogue of Microorganisms (GCM) 10K type strain sequencing project: providing services to taxonomists for standard genome sequencing and annotation.</title>
        <authorList>
            <consortium name="The Broad Institute Genomics Platform"/>
            <consortium name="The Broad Institute Genome Sequencing Center for Infectious Disease"/>
            <person name="Wu L."/>
            <person name="Ma J."/>
        </authorList>
    </citation>
    <scope>NUCLEOTIDE SEQUENCE [LARGE SCALE GENOMIC DNA]</scope>
    <source>
        <strain evidence="2 3">JCM 14326</strain>
    </source>
</reference>
<name>A0ABN2NF93_9MICO</name>
<evidence type="ECO:0000259" key="1">
    <source>
        <dbReference type="Pfam" id="PF07045"/>
    </source>
</evidence>
<dbReference type="Pfam" id="PF07045">
    <property type="entry name" value="DUF1330"/>
    <property type="match status" value="1"/>
</dbReference>
<accession>A0ABN2NF93</accession>
<dbReference type="Proteomes" id="UP001501094">
    <property type="component" value="Unassembled WGS sequence"/>
</dbReference>
<dbReference type="InterPro" id="IPR011008">
    <property type="entry name" value="Dimeric_a/b-barrel"/>
</dbReference>
<dbReference type="InterPro" id="IPR010753">
    <property type="entry name" value="DUF1330"/>
</dbReference>
<evidence type="ECO:0000313" key="2">
    <source>
        <dbReference type="EMBL" id="GAA1866761.1"/>
    </source>
</evidence>
<dbReference type="PANTHER" id="PTHR41521">
    <property type="match status" value="1"/>
</dbReference>
<dbReference type="RefSeq" id="WP_344103543.1">
    <property type="nucleotide sequence ID" value="NZ_BAAANL010000005.1"/>
</dbReference>
<keyword evidence="3" id="KW-1185">Reference proteome</keyword>
<evidence type="ECO:0000313" key="3">
    <source>
        <dbReference type="Proteomes" id="UP001501094"/>
    </source>
</evidence>
<dbReference type="EMBL" id="BAAANL010000005">
    <property type="protein sequence ID" value="GAA1866761.1"/>
    <property type="molecule type" value="Genomic_DNA"/>
</dbReference>
<organism evidence="2 3">
    <name type="scientific">Myceligenerans crystallogenes</name>
    <dbReference type="NCBI Taxonomy" id="316335"/>
    <lineage>
        <taxon>Bacteria</taxon>
        <taxon>Bacillati</taxon>
        <taxon>Actinomycetota</taxon>
        <taxon>Actinomycetes</taxon>
        <taxon>Micrococcales</taxon>
        <taxon>Promicromonosporaceae</taxon>
        <taxon>Myceligenerans</taxon>
    </lineage>
</organism>
<comment type="caution">
    <text evidence="2">The sequence shown here is derived from an EMBL/GenBank/DDBJ whole genome shotgun (WGS) entry which is preliminary data.</text>
</comment>
<gene>
    <name evidence="2" type="ORF">GCM10009751_26170</name>
</gene>
<feature type="domain" description="DUF1330" evidence="1">
    <location>
        <begin position="3"/>
        <end position="96"/>
    </location>
</feature>
<dbReference type="SUPFAM" id="SSF54909">
    <property type="entry name" value="Dimeric alpha+beta barrel"/>
    <property type="match status" value="1"/>
</dbReference>
<dbReference type="PANTHER" id="PTHR41521:SF4">
    <property type="entry name" value="BLR0684 PROTEIN"/>
    <property type="match status" value="1"/>
</dbReference>
<dbReference type="Gene3D" id="3.30.70.100">
    <property type="match status" value="1"/>
</dbReference>
<sequence length="98" mass="11099">MAAYVIAEAEHLDDPDVRRYRELAAESIARYDGRYLARGATPEPLEGEWPDTHRMVVIEFPSMVQAKNWYTSPEYADARAVRGVIAGRRMLFVEGLVG</sequence>